<evidence type="ECO:0000313" key="2">
    <source>
        <dbReference type="EMBL" id="PYF75067.1"/>
    </source>
</evidence>
<dbReference type="EMBL" id="QKLU01000003">
    <property type="protein sequence ID" value="PYF75067.1"/>
    <property type="molecule type" value="Genomic_DNA"/>
</dbReference>
<dbReference type="InterPro" id="IPR024775">
    <property type="entry name" value="DinB-like"/>
</dbReference>
<accession>A0A318UID0</accession>
<feature type="domain" description="DinB-like" evidence="1">
    <location>
        <begin position="17"/>
        <end position="152"/>
    </location>
</feature>
<dbReference type="RefSeq" id="WP_146229809.1">
    <property type="nucleotide sequence ID" value="NZ_QKLU01000003.1"/>
</dbReference>
<evidence type="ECO:0000259" key="1">
    <source>
        <dbReference type="Pfam" id="PF12867"/>
    </source>
</evidence>
<dbReference type="AlphaFoldDB" id="A0A318UID0"/>
<sequence>MNNYYRKGAMGALLDEYEKAVEEFKTVVSGISTEELLNIKVKNDSTASGLWSLQEILAHVVSSGYSYCVYIIGSRGVVIERPERQLRSSAKEYLKDINEMFKYSCGHLSLFGEDELEETDPSKKILTSWGQVYDIEQMMEHAIVHILRHRRHVVRLLSANRGES</sequence>
<organism evidence="2 3">
    <name type="scientific">Pedobacter nutrimenti</name>
    <dbReference type="NCBI Taxonomy" id="1241337"/>
    <lineage>
        <taxon>Bacteria</taxon>
        <taxon>Pseudomonadati</taxon>
        <taxon>Bacteroidota</taxon>
        <taxon>Sphingobacteriia</taxon>
        <taxon>Sphingobacteriales</taxon>
        <taxon>Sphingobacteriaceae</taxon>
        <taxon>Pedobacter</taxon>
    </lineage>
</organism>
<dbReference type="Gene3D" id="1.20.120.450">
    <property type="entry name" value="dinb family like domain"/>
    <property type="match status" value="1"/>
</dbReference>
<reference evidence="2 3" key="1">
    <citation type="submission" date="2018-06" db="EMBL/GenBank/DDBJ databases">
        <title>Genomic Encyclopedia of Archaeal and Bacterial Type Strains, Phase II (KMG-II): from individual species to whole genera.</title>
        <authorList>
            <person name="Goeker M."/>
        </authorList>
    </citation>
    <scope>NUCLEOTIDE SEQUENCE [LARGE SCALE GENOMIC DNA]</scope>
    <source>
        <strain evidence="2 3">DSM 27372</strain>
    </source>
</reference>
<keyword evidence="3" id="KW-1185">Reference proteome</keyword>
<evidence type="ECO:0000313" key="3">
    <source>
        <dbReference type="Proteomes" id="UP000248198"/>
    </source>
</evidence>
<protein>
    <submittedName>
        <fullName evidence="2">DinB family protein</fullName>
    </submittedName>
</protein>
<gene>
    <name evidence="2" type="ORF">B0O44_103514</name>
</gene>
<dbReference type="InterPro" id="IPR034660">
    <property type="entry name" value="DinB/YfiT-like"/>
</dbReference>
<comment type="caution">
    <text evidence="2">The sequence shown here is derived from an EMBL/GenBank/DDBJ whole genome shotgun (WGS) entry which is preliminary data.</text>
</comment>
<dbReference type="OrthoDB" id="982141at2"/>
<dbReference type="SUPFAM" id="SSF109854">
    <property type="entry name" value="DinB/YfiT-like putative metalloenzymes"/>
    <property type="match status" value="1"/>
</dbReference>
<dbReference type="Proteomes" id="UP000248198">
    <property type="component" value="Unassembled WGS sequence"/>
</dbReference>
<proteinExistence type="predicted"/>
<dbReference type="Pfam" id="PF12867">
    <property type="entry name" value="DinB_2"/>
    <property type="match status" value="1"/>
</dbReference>
<name>A0A318UID0_9SPHI</name>